<evidence type="ECO:0000313" key="1">
    <source>
        <dbReference type="EMBL" id="KFB90640.1"/>
    </source>
</evidence>
<proteinExistence type="predicted"/>
<dbReference type="InterPro" id="IPR019596">
    <property type="entry name" value="Phage_Mu_GpM_tail_tub"/>
</dbReference>
<protein>
    <submittedName>
        <fullName evidence="2">Phage tail tube protein</fullName>
    </submittedName>
</protein>
<dbReference type="EMBL" id="JMTB01000272">
    <property type="protein sequence ID" value="KFB90640.1"/>
    <property type="molecule type" value="Genomic_DNA"/>
</dbReference>
<gene>
    <name evidence="2" type="ORF">GTGU_04823</name>
    <name evidence="1" type="ORF">GTGU_04824</name>
</gene>
<accession>A0A084YZJ8</accession>
<evidence type="ECO:0000313" key="2">
    <source>
        <dbReference type="EMBL" id="KFB90642.1"/>
    </source>
</evidence>
<comment type="caution">
    <text evidence="2">The sequence shown here is derived from an EMBL/GenBank/DDBJ whole genome shotgun (WGS) entry which is preliminary data.</text>
</comment>
<dbReference type="EMBL" id="JMTB01000271">
    <property type="protein sequence ID" value="KFB90642.1"/>
    <property type="molecule type" value="Genomic_DNA"/>
</dbReference>
<name>A0A084YZJ8_9ENTR</name>
<reference evidence="2" key="1">
    <citation type="submission" date="2014-05" db="EMBL/GenBank/DDBJ databases">
        <title>ATOL: Assembling a taxonomically balanced genome-scale reconstruction of the evolutionary history of the Enterobacteriaceae.</title>
        <authorList>
            <person name="Plunkett G.III."/>
            <person name="Neeno-Eckwall E.C."/>
            <person name="Glasner J.D."/>
            <person name="Perna N.T."/>
        </authorList>
    </citation>
    <scope>NUCLEOTIDE SEQUENCE [LARGE SCALE GENOMIC DNA]</scope>
    <source>
        <strain evidence="2">ATCC 49490</strain>
    </source>
</reference>
<dbReference type="Proteomes" id="UP000028630">
    <property type="component" value="Unassembled WGS sequence"/>
</dbReference>
<sequence>TVMFYGDNGLNYMMTRAATDNPAELDEDAGTVTANFIGQQCVKV</sequence>
<reference evidence="3" key="2">
    <citation type="submission" date="2014-05" db="EMBL/GenBank/DDBJ databases">
        <title>ATOL: Assembling a taxonomically balanced genome-scale reconstruction of the evolutionary history of the Enterobacteriaceae.</title>
        <authorList>
            <person name="Plunkett G. III"/>
            <person name="Neeno-Eckwall E.C."/>
            <person name="Glasner J.D."/>
            <person name="Perna N.T."/>
        </authorList>
    </citation>
    <scope>NUCLEOTIDE SEQUENCE [LARGE SCALE GENOMIC DNA]</scope>
    <source>
        <strain evidence="3">ATCC 49490</strain>
    </source>
</reference>
<organism evidence="2 3">
    <name type="scientific">Trabulsiella guamensis ATCC 49490</name>
    <dbReference type="NCBI Taxonomy" id="1005994"/>
    <lineage>
        <taxon>Bacteria</taxon>
        <taxon>Pseudomonadati</taxon>
        <taxon>Pseudomonadota</taxon>
        <taxon>Gammaproteobacteria</taxon>
        <taxon>Enterobacterales</taxon>
        <taxon>Enterobacteriaceae</taxon>
        <taxon>Trabulsiella</taxon>
    </lineage>
</organism>
<evidence type="ECO:0000313" key="3">
    <source>
        <dbReference type="Proteomes" id="UP000028630"/>
    </source>
</evidence>
<dbReference type="Pfam" id="PF10618">
    <property type="entry name" value="Tail_tube"/>
    <property type="match status" value="1"/>
</dbReference>
<feature type="non-terminal residue" evidence="2">
    <location>
        <position position="1"/>
    </location>
</feature>
<keyword evidence="3" id="KW-1185">Reference proteome</keyword>
<dbReference type="AlphaFoldDB" id="A0A084YZJ8"/>